<keyword evidence="1" id="KW-0963">Cytoplasm</keyword>
<keyword evidence="2 6" id="KW-0808">Transferase</keyword>
<dbReference type="GO" id="GO:0033818">
    <property type="term" value="F:beta-ketoacyl-acyl-carrier-protein synthase III activity"/>
    <property type="evidence" value="ECO:0007669"/>
    <property type="project" value="UniProtKB-EC"/>
</dbReference>
<dbReference type="InterPro" id="IPR016039">
    <property type="entry name" value="Thiolase-like"/>
</dbReference>
<keyword evidence="3 6" id="KW-0012">Acyltransferase</keyword>
<evidence type="ECO:0000256" key="3">
    <source>
        <dbReference type="ARBA" id="ARBA00023315"/>
    </source>
</evidence>
<dbReference type="Pfam" id="PF08545">
    <property type="entry name" value="ACP_syn_III"/>
    <property type="match status" value="1"/>
</dbReference>
<accession>A0ABS4YCI6</accession>
<gene>
    <name evidence="6" type="ORF">JO379_005991</name>
</gene>
<dbReference type="EC" id="2.3.1.180" evidence="6"/>
<sequence length="335" mass="35569">MEQRVYSRISAVAAHLPERVLSTGELEERIAKNSPGFDVPRGMIERLTGVASRHVRPDGWDASDLAVAASRKALADAGCDTAAVDLLIFSAMSMDVLEPATAHIVADKLGARCPVFDVKNACNSFLNALEVGDSLIRTGSYRRILVCCGESVTQFARTSVSSPREFVESVTGYTLSDAGAAVVLEASTEPGIAGFVFSALSSVWKAGVLPFPGSAGRCGDRPKFRLADMVKGFHELFRADLARQVEQRIGGTMDEVSLFCVHLASAHLISDFCATAGIPRSRVMTTIASHGNTAAATLPLQLDKALREGRLHRGDIAVLVGHASGISYGILGVRV</sequence>
<dbReference type="PANTHER" id="PTHR34069">
    <property type="entry name" value="3-OXOACYL-[ACYL-CARRIER-PROTEIN] SYNTHASE 3"/>
    <property type="match status" value="1"/>
</dbReference>
<dbReference type="GeneID" id="91572835"/>
<name>A0ABS4YCI6_9ACTN</name>
<evidence type="ECO:0000256" key="2">
    <source>
        <dbReference type="ARBA" id="ARBA00022679"/>
    </source>
</evidence>
<keyword evidence="7" id="KW-1185">Reference proteome</keyword>
<feature type="domain" description="Beta-ketoacyl-[acyl-carrier-protein] synthase III N-terminal" evidence="5">
    <location>
        <begin position="116"/>
        <end position="198"/>
    </location>
</feature>
<evidence type="ECO:0000259" key="5">
    <source>
        <dbReference type="Pfam" id="PF08545"/>
    </source>
</evidence>
<protein>
    <submittedName>
        <fullName evidence="6">3-oxoacyl-[acyl-carrier-protein] synthase-3</fullName>
        <ecNumber evidence="6">2.3.1.180</ecNumber>
    </submittedName>
</protein>
<organism evidence="6 7">
    <name type="scientific">Streptomyces syringium</name>
    <dbReference type="NCBI Taxonomy" id="76729"/>
    <lineage>
        <taxon>Bacteria</taxon>
        <taxon>Bacillati</taxon>
        <taxon>Actinomycetota</taxon>
        <taxon>Actinomycetes</taxon>
        <taxon>Kitasatosporales</taxon>
        <taxon>Streptomycetaceae</taxon>
        <taxon>Streptomyces</taxon>
    </lineage>
</organism>
<dbReference type="EMBL" id="JAGIOH010000001">
    <property type="protein sequence ID" value="MBP2406522.1"/>
    <property type="molecule type" value="Genomic_DNA"/>
</dbReference>
<dbReference type="Pfam" id="PF08541">
    <property type="entry name" value="ACP_syn_III_C"/>
    <property type="match status" value="1"/>
</dbReference>
<reference evidence="6 7" key="1">
    <citation type="submission" date="2021-03" db="EMBL/GenBank/DDBJ databases">
        <title>Sequencing the genomes of 1000 actinobacteria strains.</title>
        <authorList>
            <person name="Klenk H.-P."/>
        </authorList>
    </citation>
    <scope>NUCLEOTIDE SEQUENCE [LARGE SCALE GENOMIC DNA]</scope>
    <source>
        <strain evidence="6 7">DSM 41480</strain>
    </source>
</reference>
<feature type="domain" description="Beta-ketoacyl-[acyl-carrier-protein] synthase III C-terminal" evidence="4">
    <location>
        <begin position="250"/>
        <end position="334"/>
    </location>
</feature>
<evidence type="ECO:0000313" key="7">
    <source>
        <dbReference type="Proteomes" id="UP001519291"/>
    </source>
</evidence>
<dbReference type="Gene3D" id="3.40.47.10">
    <property type="match status" value="1"/>
</dbReference>
<dbReference type="InterPro" id="IPR013751">
    <property type="entry name" value="ACP_syn_III_N"/>
</dbReference>
<dbReference type="CDD" id="cd00830">
    <property type="entry name" value="KAS_III"/>
    <property type="match status" value="1"/>
</dbReference>
<comment type="caution">
    <text evidence="6">The sequence shown here is derived from an EMBL/GenBank/DDBJ whole genome shotgun (WGS) entry which is preliminary data.</text>
</comment>
<dbReference type="RefSeq" id="WP_130881033.1">
    <property type="nucleotide sequence ID" value="NZ_JAGIOH010000001.1"/>
</dbReference>
<dbReference type="InterPro" id="IPR013747">
    <property type="entry name" value="ACP_syn_III_C"/>
</dbReference>
<evidence type="ECO:0000256" key="1">
    <source>
        <dbReference type="ARBA" id="ARBA00022490"/>
    </source>
</evidence>
<dbReference type="PANTHER" id="PTHR34069:SF2">
    <property type="entry name" value="BETA-KETOACYL-[ACYL-CARRIER-PROTEIN] SYNTHASE III"/>
    <property type="match status" value="1"/>
</dbReference>
<evidence type="ECO:0000313" key="6">
    <source>
        <dbReference type="EMBL" id="MBP2406522.1"/>
    </source>
</evidence>
<dbReference type="Proteomes" id="UP001519291">
    <property type="component" value="Unassembled WGS sequence"/>
</dbReference>
<evidence type="ECO:0000259" key="4">
    <source>
        <dbReference type="Pfam" id="PF08541"/>
    </source>
</evidence>
<dbReference type="SUPFAM" id="SSF53901">
    <property type="entry name" value="Thiolase-like"/>
    <property type="match status" value="1"/>
</dbReference>
<proteinExistence type="predicted"/>